<name>A0A841ZT01_9LIST</name>
<dbReference type="AlphaFoldDB" id="A0A841ZT01"/>
<dbReference type="Proteomes" id="UP000559885">
    <property type="component" value="Unassembled WGS sequence"/>
</dbReference>
<protein>
    <submittedName>
        <fullName evidence="1">Substrate-binding domain-containing protein</fullName>
    </submittedName>
</protein>
<proteinExistence type="predicted"/>
<reference evidence="1 2" key="1">
    <citation type="submission" date="2020-03" db="EMBL/GenBank/DDBJ databases">
        <title>Soil Listeria distribution.</title>
        <authorList>
            <person name="Liao J."/>
            <person name="Wiedmann M."/>
        </authorList>
    </citation>
    <scope>NUCLEOTIDE SEQUENCE [LARGE SCALE GENOMIC DNA]</scope>
    <source>
        <strain evidence="1 2">FSL L7-1507</strain>
    </source>
</reference>
<comment type="caution">
    <text evidence="1">The sequence shown here is derived from an EMBL/GenBank/DDBJ whole genome shotgun (WGS) entry which is preliminary data.</text>
</comment>
<dbReference type="Gene3D" id="3.40.50.2300">
    <property type="match status" value="1"/>
</dbReference>
<organism evidence="1 2">
    <name type="scientific">Listeria aquatica</name>
    <dbReference type="NCBI Taxonomy" id="1494960"/>
    <lineage>
        <taxon>Bacteria</taxon>
        <taxon>Bacillati</taxon>
        <taxon>Bacillota</taxon>
        <taxon>Bacilli</taxon>
        <taxon>Bacillales</taxon>
        <taxon>Listeriaceae</taxon>
        <taxon>Listeria</taxon>
    </lineage>
</organism>
<gene>
    <name evidence="1" type="ORF">HB912_11570</name>
</gene>
<accession>A0A841ZT01</accession>
<dbReference type="InterPro" id="IPR028082">
    <property type="entry name" value="Peripla_BP_I"/>
</dbReference>
<evidence type="ECO:0000313" key="2">
    <source>
        <dbReference type="Proteomes" id="UP000559885"/>
    </source>
</evidence>
<dbReference type="EMBL" id="JAARRM010000006">
    <property type="protein sequence ID" value="MBC1522285.1"/>
    <property type="molecule type" value="Genomic_DNA"/>
</dbReference>
<dbReference type="GO" id="GO:0003677">
    <property type="term" value="F:DNA binding"/>
    <property type="evidence" value="ECO:0007669"/>
    <property type="project" value="UniProtKB-KW"/>
</dbReference>
<sequence length="46" mass="5072">MSSVAQDTLKLAETTCENLLALIQNPNLAVPKQQLVPVHLIERETT</sequence>
<dbReference type="SUPFAM" id="SSF53822">
    <property type="entry name" value="Periplasmic binding protein-like I"/>
    <property type="match status" value="1"/>
</dbReference>
<evidence type="ECO:0000313" key="1">
    <source>
        <dbReference type="EMBL" id="MBC1522285.1"/>
    </source>
</evidence>